<protein>
    <submittedName>
        <fullName evidence="1">Uncharacterized protein</fullName>
    </submittedName>
</protein>
<gene>
    <name evidence="1" type="ORF">EYR41_000921</name>
</gene>
<comment type="caution">
    <text evidence="1">The sequence shown here is derived from an EMBL/GenBank/DDBJ whole genome shotgun (WGS) entry which is preliminary data.</text>
</comment>
<sequence length="103" mass="11532">MKYPVLTLPRESWNLTQGKGVPAGVEATIKLIGLASAAPGLVYYPVRYEHPGKRLWRLQVEPQGQGRLPCTVLGMLLIQKTKKLQFANQERGNIDNIQHPPVF</sequence>
<proteinExistence type="predicted"/>
<evidence type="ECO:0000313" key="1">
    <source>
        <dbReference type="EMBL" id="TGJ73848.1"/>
    </source>
</evidence>
<dbReference type="Proteomes" id="UP000297595">
    <property type="component" value="Unassembled WGS sequence"/>
</dbReference>
<accession>A0A7C8KMZ8</accession>
<dbReference type="AlphaFoldDB" id="A0A7C8KMZ8"/>
<evidence type="ECO:0000313" key="2">
    <source>
        <dbReference type="Proteomes" id="UP000297595"/>
    </source>
</evidence>
<organism evidence="1 2">
    <name type="scientific">Orbilia oligospora</name>
    <name type="common">Nematode-trapping fungus</name>
    <name type="synonym">Arthrobotrys oligospora</name>
    <dbReference type="NCBI Taxonomy" id="2813651"/>
    <lineage>
        <taxon>Eukaryota</taxon>
        <taxon>Fungi</taxon>
        <taxon>Dikarya</taxon>
        <taxon>Ascomycota</taxon>
        <taxon>Pezizomycotina</taxon>
        <taxon>Orbiliomycetes</taxon>
        <taxon>Orbiliales</taxon>
        <taxon>Orbiliaceae</taxon>
        <taxon>Orbilia</taxon>
    </lineage>
</organism>
<name>A0A7C8KMZ8_ORBOL</name>
<reference evidence="1 2" key="1">
    <citation type="submission" date="2019-03" db="EMBL/GenBank/DDBJ databases">
        <title>Nematode-trapping fungi genome.</title>
        <authorList>
            <person name="Vidal-Diez De Ulzurrun G."/>
        </authorList>
    </citation>
    <scope>NUCLEOTIDE SEQUENCE [LARGE SCALE GENOMIC DNA]</scope>
    <source>
        <strain evidence="1 2">TWF154</strain>
    </source>
</reference>
<dbReference type="EMBL" id="SOZJ01000001">
    <property type="protein sequence ID" value="TGJ73848.1"/>
    <property type="molecule type" value="Genomic_DNA"/>
</dbReference>